<dbReference type="PANTHER" id="PTHR34222">
    <property type="entry name" value="GAG_PRE-INTEGRS DOMAIN-CONTAINING PROTEIN"/>
    <property type="match status" value="1"/>
</dbReference>
<comment type="caution">
    <text evidence="1">The sequence shown here is derived from an EMBL/GenBank/DDBJ whole genome shotgun (WGS) entry which is preliminary data.</text>
</comment>
<gene>
    <name evidence="1" type="ORF">LWI29_033604</name>
</gene>
<reference evidence="1" key="2">
    <citation type="submission" date="2023-06" db="EMBL/GenBank/DDBJ databases">
        <authorList>
            <person name="Swenson N.G."/>
            <person name="Wegrzyn J.L."/>
            <person name="Mcevoy S.L."/>
        </authorList>
    </citation>
    <scope>NUCLEOTIDE SEQUENCE</scope>
    <source>
        <strain evidence="1">NS2018</strain>
        <tissue evidence="1">Leaf</tissue>
    </source>
</reference>
<proteinExistence type="predicted"/>
<dbReference type="EMBL" id="JAUESC010000383">
    <property type="protein sequence ID" value="KAK0585756.1"/>
    <property type="molecule type" value="Genomic_DNA"/>
</dbReference>
<sequence length="338" mass="37228">MNLTQDHNTVGVYFTKLKTICEELNNYRPMSSYGKCSFGGVKNLNSHYQMEYVMSFLMGLNDTFAQVRGQLLLMDPLPPINKVFALVSQEEHQRKVGNLVTSGSDSISSVAFAVKAEIGKGTGNFKANSGTGNQKGHKRDKPFCTHCNYHGHIVDRCYKLHRYPLGYKQRQRDNNANSVVVNQVATEIKHDNQSVVGGLIQTLNPDQYQHLISMFSSHLASTSKATNDQHQDAPSTSYVVATSFATGKIKLATGNQLFTISAVEDETPVSLGWISRHLGLVSVVNSKCLNQGKVVEHFQTLTTSCSGSTGKVASKRQTSNPILKVKMAEEPRLVQVSK</sequence>
<accession>A0AA39S5N9</accession>
<evidence type="ECO:0000313" key="1">
    <source>
        <dbReference type="EMBL" id="KAK0585756.1"/>
    </source>
</evidence>
<keyword evidence="2" id="KW-1185">Reference proteome</keyword>
<reference evidence="1" key="1">
    <citation type="journal article" date="2022" name="Plant J.">
        <title>Strategies of tolerance reflected in two North American maple genomes.</title>
        <authorList>
            <person name="McEvoy S.L."/>
            <person name="Sezen U.U."/>
            <person name="Trouern-Trend A."/>
            <person name="McMahon S.M."/>
            <person name="Schaberg P.G."/>
            <person name="Yang J."/>
            <person name="Wegrzyn J.L."/>
            <person name="Swenson N.G."/>
        </authorList>
    </citation>
    <scope>NUCLEOTIDE SEQUENCE</scope>
    <source>
        <strain evidence="1">NS2018</strain>
    </source>
</reference>
<name>A0AA39S5N9_ACESA</name>
<dbReference type="PANTHER" id="PTHR34222:SF99">
    <property type="entry name" value="PROTEIN, PUTATIVE-RELATED"/>
    <property type="match status" value="1"/>
</dbReference>
<dbReference type="AlphaFoldDB" id="A0AA39S5N9"/>
<organism evidence="1 2">
    <name type="scientific">Acer saccharum</name>
    <name type="common">Sugar maple</name>
    <dbReference type="NCBI Taxonomy" id="4024"/>
    <lineage>
        <taxon>Eukaryota</taxon>
        <taxon>Viridiplantae</taxon>
        <taxon>Streptophyta</taxon>
        <taxon>Embryophyta</taxon>
        <taxon>Tracheophyta</taxon>
        <taxon>Spermatophyta</taxon>
        <taxon>Magnoliopsida</taxon>
        <taxon>eudicotyledons</taxon>
        <taxon>Gunneridae</taxon>
        <taxon>Pentapetalae</taxon>
        <taxon>rosids</taxon>
        <taxon>malvids</taxon>
        <taxon>Sapindales</taxon>
        <taxon>Sapindaceae</taxon>
        <taxon>Hippocastanoideae</taxon>
        <taxon>Acereae</taxon>
        <taxon>Acer</taxon>
    </lineage>
</organism>
<dbReference type="Proteomes" id="UP001168877">
    <property type="component" value="Unassembled WGS sequence"/>
</dbReference>
<evidence type="ECO:0000313" key="2">
    <source>
        <dbReference type="Proteomes" id="UP001168877"/>
    </source>
</evidence>
<protein>
    <submittedName>
        <fullName evidence="1">Uncharacterized protein</fullName>
    </submittedName>
</protein>